<dbReference type="Gene3D" id="3.40.630.30">
    <property type="match status" value="1"/>
</dbReference>
<reference evidence="4 5" key="1">
    <citation type="submission" date="2020-08" db="EMBL/GenBank/DDBJ databases">
        <title>A Genomic Blueprint of the Chicken Gut Microbiome.</title>
        <authorList>
            <person name="Gilroy R."/>
            <person name="Ravi A."/>
            <person name="Getino M."/>
            <person name="Pursley I."/>
            <person name="Horton D.L."/>
            <person name="Alikhan N.-F."/>
            <person name="Baker D."/>
            <person name="Gharbi K."/>
            <person name="Hall N."/>
            <person name="Watson M."/>
            <person name="Adriaenssens E.M."/>
            <person name="Foster-Nyarko E."/>
            <person name="Jarju S."/>
            <person name="Secka A."/>
            <person name="Antonio M."/>
            <person name="Oren A."/>
            <person name="Chaudhuri R."/>
            <person name="La Ragione R.M."/>
            <person name="Hildebrand F."/>
            <person name="Pallen M.J."/>
        </authorList>
    </citation>
    <scope>NUCLEOTIDE SEQUENCE [LARGE SCALE GENOMIC DNA]</scope>
    <source>
        <strain evidence="4 5">Sa2BVA9</strain>
    </source>
</reference>
<dbReference type="RefSeq" id="WP_191800639.1">
    <property type="nucleotide sequence ID" value="NZ_JACSQL010000005.1"/>
</dbReference>
<keyword evidence="1" id="KW-0808">Transferase</keyword>
<organism evidence="4 5">
    <name type="scientific">Paenibacillus gallinarum</name>
    <dbReference type="NCBI Taxonomy" id="2762232"/>
    <lineage>
        <taxon>Bacteria</taxon>
        <taxon>Bacillati</taxon>
        <taxon>Bacillota</taxon>
        <taxon>Bacilli</taxon>
        <taxon>Bacillales</taxon>
        <taxon>Paenibacillaceae</taxon>
        <taxon>Paenibacillus</taxon>
    </lineage>
</organism>
<dbReference type="Pfam" id="PF00583">
    <property type="entry name" value="Acetyltransf_1"/>
    <property type="match status" value="1"/>
</dbReference>
<dbReference type="InterPro" id="IPR050832">
    <property type="entry name" value="Bact_Acetyltransf"/>
</dbReference>
<protein>
    <submittedName>
        <fullName evidence="4">GNAT family N-acetyltransferase</fullName>
    </submittedName>
</protein>
<accession>A0ABR8T071</accession>
<evidence type="ECO:0000256" key="1">
    <source>
        <dbReference type="ARBA" id="ARBA00022679"/>
    </source>
</evidence>
<dbReference type="EMBL" id="JACSQL010000005">
    <property type="protein sequence ID" value="MBD7969030.1"/>
    <property type="molecule type" value="Genomic_DNA"/>
</dbReference>
<dbReference type="SUPFAM" id="SSF55729">
    <property type="entry name" value="Acyl-CoA N-acyltransferases (Nat)"/>
    <property type="match status" value="1"/>
</dbReference>
<evidence type="ECO:0000259" key="3">
    <source>
        <dbReference type="PROSITE" id="PS51186"/>
    </source>
</evidence>
<dbReference type="InterPro" id="IPR016181">
    <property type="entry name" value="Acyl_CoA_acyltransferase"/>
</dbReference>
<comment type="caution">
    <text evidence="4">The sequence shown here is derived from an EMBL/GenBank/DDBJ whole genome shotgun (WGS) entry which is preliminary data.</text>
</comment>
<feature type="domain" description="N-acetyltransferase" evidence="3">
    <location>
        <begin position="8"/>
        <end position="164"/>
    </location>
</feature>
<sequence>MVLTREALTVRRSSLQDVAQLMELDALIWNEHNAPAPVLWKSKEEYLLASPPGNQFIALKDNKICGYIGFRPPTSLISNNHVYEIHIAVHPAYQRQGIGKSLMDSMIEHAKREGIRKLRLRVLSSNLVALAFYKQYGFVEEGRLSSEFYIAGTYVDDILMRYML</sequence>
<dbReference type="InterPro" id="IPR000182">
    <property type="entry name" value="GNAT_dom"/>
</dbReference>
<evidence type="ECO:0000313" key="5">
    <source>
        <dbReference type="Proteomes" id="UP000608071"/>
    </source>
</evidence>
<gene>
    <name evidence="4" type="ORF">H9647_13215</name>
</gene>
<proteinExistence type="predicted"/>
<keyword evidence="5" id="KW-1185">Reference proteome</keyword>
<dbReference type="Proteomes" id="UP000608071">
    <property type="component" value="Unassembled WGS sequence"/>
</dbReference>
<evidence type="ECO:0000313" key="4">
    <source>
        <dbReference type="EMBL" id="MBD7969030.1"/>
    </source>
</evidence>
<name>A0ABR8T071_9BACL</name>
<dbReference type="CDD" id="cd04301">
    <property type="entry name" value="NAT_SF"/>
    <property type="match status" value="1"/>
</dbReference>
<evidence type="ECO:0000256" key="2">
    <source>
        <dbReference type="ARBA" id="ARBA00023315"/>
    </source>
</evidence>
<keyword evidence="2" id="KW-0012">Acyltransferase</keyword>
<dbReference type="PROSITE" id="PS51186">
    <property type="entry name" value="GNAT"/>
    <property type="match status" value="1"/>
</dbReference>
<dbReference type="PANTHER" id="PTHR43877">
    <property type="entry name" value="AMINOALKYLPHOSPHONATE N-ACETYLTRANSFERASE-RELATED-RELATED"/>
    <property type="match status" value="1"/>
</dbReference>